<name>A0A6G1DA22_9ORYZ</name>
<feature type="region of interest" description="Disordered" evidence="1">
    <location>
        <begin position="56"/>
        <end position="79"/>
    </location>
</feature>
<sequence>MNQRRWQQLGFELVAVAVQDSGEGMGAGGRRGGRDRGDRPAVANLASRLSLLACSVSPSTSSSPAHGHRAPRTPPPTAA</sequence>
<proteinExistence type="predicted"/>
<dbReference type="EMBL" id="SPHZ02000007">
    <property type="protein sequence ID" value="KAF0908593.1"/>
    <property type="molecule type" value="Genomic_DNA"/>
</dbReference>
<evidence type="ECO:0000256" key="1">
    <source>
        <dbReference type="SAM" id="MobiDB-lite"/>
    </source>
</evidence>
<evidence type="ECO:0000313" key="2">
    <source>
        <dbReference type="EMBL" id="KAF0908593.1"/>
    </source>
</evidence>
<reference evidence="2 3" key="1">
    <citation type="submission" date="2019-11" db="EMBL/GenBank/DDBJ databases">
        <title>Whole genome sequence of Oryza granulata.</title>
        <authorList>
            <person name="Li W."/>
        </authorList>
    </citation>
    <scope>NUCLEOTIDE SEQUENCE [LARGE SCALE GENOMIC DNA]</scope>
    <source>
        <strain evidence="3">cv. Menghai</strain>
        <tissue evidence="2">Leaf</tissue>
    </source>
</reference>
<keyword evidence="3" id="KW-1185">Reference proteome</keyword>
<comment type="caution">
    <text evidence="2">The sequence shown here is derived from an EMBL/GenBank/DDBJ whole genome shotgun (WGS) entry which is preliminary data.</text>
</comment>
<accession>A0A6G1DA22</accession>
<evidence type="ECO:0000313" key="3">
    <source>
        <dbReference type="Proteomes" id="UP000479710"/>
    </source>
</evidence>
<gene>
    <name evidence="2" type="ORF">E2562_026641</name>
</gene>
<dbReference type="Proteomes" id="UP000479710">
    <property type="component" value="Unassembled WGS sequence"/>
</dbReference>
<organism evidence="2 3">
    <name type="scientific">Oryza meyeriana var. granulata</name>
    <dbReference type="NCBI Taxonomy" id="110450"/>
    <lineage>
        <taxon>Eukaryota</taxon>
        <taxon>Viridiplantae</taxon>
        <taxon>Streptophyta</taxon>
        <taxon>Embryophyta</taxon>
        <taxon>Tracheophyta</taxon>
        <taxon>Spermatophyta</taxon>
        <taxon>Magnoliopsida</taxon>
        <taxon>Liliopsida</taxon>
        <taxon>Poales</taxon>
        <taxon>Poaceae</taxon>
        <taxon>BOP clade</taxon>
        <taxon>Oryzoideae</taxon>
        <taxon>Oryzeae</taxon>
        <taxon>Oryzinae</taxon>
        <taxon>Oryza</taxon>
        <taxon>Oryza meyeriana</taxon>
    </lineage>
</organism>
<dbReference type="AlphaFoldDB" id="A0A6G1DA22"/>
<feature type="compositionally biased region" description="Low complexity" evidence="1">
    <location>
        <begin position="56"/>
        <end position="65"/>
    </location>
</feature>
<protein>
    <submittedName>
        <fullName evidence="2">Uncharacterized protein</fullName>
    </submittedName>
</protein>